<dbReference type="GO" id="GO:0016020">
    <property type="term" value="C:membrane"/>
    <property type="evidence" value="ECO:0007669"/>
    <property type="project" value="TreeGrafter"/>
</dbReference>
<dbReference type="PRINTS" id="PR00180">
    <property type="entry name" value="CRETINALDHBP"/>
</dbReference>
<dbReference type="OrthoDB" id="75724at2759"/>
<dbReference type="AlphaFoldDB" id="A0A8B8AJQ3"/>
<organism evidence="2 3">
    <name type="scientific">Crassostrea virginica</name>
    <name type="common">Eastern oyster</name>
    <dbReference type="NCBI Taxonomy" id="6565"/>
    <lineage>
        <taxon>Eukaryota</taxon>
        <taxon>Metazoa</taxon>
        <taxon>Spiralia</taxon>
        <taxon>Lophotrochozoa</taxon>
        <taxon>Mollusca</taxon>
        <taxon>Bivalvia</taxon>
        <taxon>Autobranchia</taxon>
        <taxon>Pteriomorphia</taxon>
        <taxon>Ostreida</taxon>
        <taxon>Ostreoidea</taxon>
        <taxon>Ostreidae</taxon>
        <taxon>Crassostrea</taxon>
    </lineage>
</organism>
<dbReference type="PANTHER" id="PTHR10174">
    <property type="entry name" value="ALPHA-TOCOPHEROL TRANSFER PROTEIN-RELATED"/>
    <property type="match status" value="1"/>
</dbReference>
<dbReference type="InterPro" id="IPR001251">
    <property type="entry name" value="CRAL-TRIO_dom"/>
</dbReference>
<gene>
    <name evidence="3" type="primary">LOC111102815</name>
</gene>
<dbReference type="Proteomes" id="UP000694844">
    <property type="component" value="Chromosome 1"/>
</dbReference>
<protein>
    <submittedName>
        <fullName evidence="3">Alpha-tocopherol transfer protein-like isoform X1</fullName>
    </submittedName>
</protein>
<dbReference type="SMART" id="SM00516">
    <property type="entry name" value="SEC14"/>
    <property type="match status" value="1"/>
</dbReference>
<dbReference type="CDD" id="cd00170">
    <property type="entry name" value="SEC14"/>
    <property type="match status" value="1"/>
</dbReference>
<dbReference type="PANTHER" id="PTHR10174:SF130">
    <property type="entry name" value="ALPHA-TOCOPHEROL TRANSFER PROTEIN-LIKE"/>
    <property type="match status" value="1"/>
</dbReference>
<dbReference type="GO" id="GO:1902936">
    <property type="term" value="F:phosphatidylinositol bisphosphate binding"/>
    <property type="evidence" value="ECO:0007669"/>
    <property type="project" value="TreeGrafter"/>
</dbReference>
<dbReference type="InterPro" id="IPR011074">
    <property type="entry name" value="CRAL/TRIO_N_dom"/>
</dbReference>
<dbReference type="KEGG" id="cvn:111102815"/>
<evidence type="ECO:0000313" key="2">
    <source>
        <dbReference type="Proteomes" id="UP000694844"/>
    </source>
</evidence>
<sequence>MTEEANNSASDYQCTLPPDLLQKAEKELNEKPEWRSRDIQALRDMVKKNKDLQIRTDDAFLLRFLRAKKFEYDRSYNLILSHFQMKKENPKLFENLRPSAVKHVLEAGVTGVLPHRDKEGRKVMVFRPGLWDPSRFPIDDVFRTNFLTLSKLIQDEVTQVNGVILMMDLNGIGWAHAKSISPLYAKRISSLLQDAFPARFKGLHYLNEPAVFDYIFAIAKQFMKEKTVSRLHFHGKNVEELTEFIDAEYLPEEYGGKAPPFSNKDWMEELLKCDAEFDEEAKYGLVSGSSLNQKGGNDAMECVMGSYRKLSVD</sequence>
<dbReference type="SUPFAM" id="SSF52087">
    <property type="entry name" value="CRAL/TRIO domain"/>
    <property type="match status" value="1"/>
</dbReference>
<keyword evidence="2" id="KW-1185">Reference proteome</keyword>
<dbReference type="SUPFAM" id="SSF46938">
    <property type="entry name" value="CRAL/TRIO N-terminal domain"/>
    <property type="match status" value="1"/>
</dbReference>
<evidence type="ECO:0000313" key="3">
    <source>
        <dbReference type="RefSeq" id="XP_022291405.1"/>
    </source>
</evidence>
<dbReference type="PROSITE" id="PS50191">
    <property type="entry name" value="CRAL_TRIO"/>
    <property type="match status" value="1"/>
</dbReference>
<dbReference type="Pfam" id="PF03765">
    <property type="entry name" value="CRAL_TRIO_N"/>
    <property type="match status" value="1"/>
</dbReference>
<dbReference type="GeneID" id="111102815"/>
<feature type="domain" description="CRAL-TRIO" evidence="1">
    <location>
        <begin position="97"/>
        <end position="262"/>
    </location>
</feature>
<reference evidence="2" key="1">
    <citation type="submission" date="2024-06" db="UniProtKB">
        <authorList>
            <consortium name="RefSeq"/>
        </authorList>
    </citation>
    <scope>NUCLEOTIDE SEQUENCE [LARGE SCALE GENOMIC DNA]</scope>
</reference>
<dbReference type="InterPro" id="IPR036273">
    <property type="entry name" value="CRAL/TRIO_N_dom_sf"/>
</dbReference>
<name>A0A8B8AJQ3_CRAVI</name>
<dbReference type="RefSeq" id="XP_022291405.1">
    <property type="nucleotide sequence ID" value="XM_022435697.1"/>
</dbReference>
<reference evidence="3" key="2">
    <citation type="submission" date="2025-08" db="UniProtKB">
        <authorList>
            <consortium name="RefSeq"/>
        </authorList>
    </citation>
    <scope>IDENTIFICATION</scope>
    <source>
        <tissue evidence="3">Whole sample</tissue>
    </source>
</reference>
<accession>A0A8B8AJQ3</accession>
<proteinExistence type="predicted"/>
<evidence type="ECO:0000259" key="1">
    <source>
        <dbReference type="PROSITE" id="PS50191"/>
    </source>
</evidence>
<dbReference type="Pfam" id="PF00650">
    <property type="entry name" value="CRAL_TRIO"/>
    <property type="match status" value="1"/>
</dbReference>
<dbReference type="Gene3D" id="1.20.5.1200">
    <property type="entry name" value="Alpha-tocopherol transfer"/>
    <property type="match status" value="1"/>
</dbReference>
<dbReference type="SMART" id="SM01100">
    <property type="entry name" value="CRAL_TRIO_N"/>
    <property type="match status" value="1"/>
</dbReference>
<dbReference type="Gene3D" id="3.40.525.10">
    <property type="entry name" value="CRAL-TRIO lipid binding domain"/>
    <property type="match status" value="1"/>
</dbReference>
<dbReference type="InterPro" id="IPR036865">
    <property type="entry name" value="CRAL-TRIO_dom_sf"/>
</dbReference>
<dbReference type="Gene3D" id="1.10.8.20">
    <property type="entry name" value="N-terminal domain of phosphatidylinositol transfer protein sec14p"/>
    <property type="match status" value="1"/>
</dbReference>